<evidence type="ECO:0000313" key="2">
    <source>
        <dbReference type="EMBL" id="TKS10926.1"/>
    </source>
</evidence>
<gene>
    <name evidence="2" type="ORF">D5086_0000078310</name>
</gene>
<organism evidence="2">
    <name type="scientific">Populus alba</name>
    <name type="common">White poplar</name>
    <dbReference type="NCBI Taxonomy" id="43335"/>
    <lineage>
        <taxon>Eukaryota</taxon>
        <taxon>Viridiplantae</taxon>
        <taxon>Streptophyta</taxon>
        <taxon>Embryophyta</taxon>
        <taxon>Tracheophyta</taxon>
        <taxon>Spermatophyta</taxon>
        <taxon>Magnoliopsida</taxon>
        <taxon>eudicotyledons</taxon>
        <taxon>Gunneridae</taxon>
        <taxon>Pentapetalae</taxon>
        <taxon>rosids</taxon>
        <taxon>fabids</taxon>
        <taxon>Malpighiales</taxon>
        <taxon>Salicaceae</taxon>
        <taxon>Saliceae</taxon>
        <taxon>Populus</taxon>
    </lineage>
</organism>
<keyword evidence="1" id="KW-0812">Transmembrane</keyword>
<name>A0A4V6AAF2_POPAL</name>
<keyword evidence="1" id="KW-1133">Transmembrane helix</keyword>
<keyword evidence="1" id="KW-0472">Membrane</keyword>
<feature type="transmembrane region" description="Helical" evidence="1">
    <location>
        <begin position="300"/>
        <end position="316"/>
    </location>
</feature>
<reference evidence="2" key="1">
    <citation type="submission" date="2018-10" db="EMBL/GenBank/DDBJ databases">
        <title>Population genomic analysis revealed the cold adaptation of white poplar.</title>
        <authorList>
            <person name="Liu Y.-J."/>
        </authorList>
    </citation>
    <scope>NUCLEOTIDE SEQUENCE [LARGE SCALE GENOMIC DNA]</scope>
    <source>
        <strain evidence="2">PAL-ZL1</strain>
    </source>
</reference>
<protein>
    <submittedName>
        <fullName evidence="2">Uncharacterized protein</fullName>
    </submittedName>
</protein>
<feature type="transmembrane region" description="Helical" evidence="1">
    <location>
        <begin position="6"/>
        <end position="27"/>
    </location>
</feature>
<proteinExistence type="predicted"/>
<dbReference type="EMBL" id="RCHU01000221">
    <property type="protein sequence ID" value="TKS10926.1"/>
    <property type="molecule type" value="Genomic_DNA"/>
</dbReference>
<dbReference type="AlphaFoldDB" id="A0A4V6AAF2"/>
<accession>A0A4V6AAF2</accession>
<comment type="caution">
    <text evidence="2">The sequence shown here is derived from an EMBL/GenBank/DDBJ whole genome shotgun (WGS) entry which is preliminary data.</text>
</comment>
<feature type="transmembrane region" description="Helical" evidence="1">
    <location>
        <begin position="336"/>
        <end position="358"/>
    </location>
</feature>
<sequence>MIFNTPTTVCTLSFFHMLNLGFFLIMANKKKKAGPTKSQLKQEKLLADSQFVNERTVVALTAPLNHHVPFSSRGSLPQLHVDPSLSIHHVFVEDYSDNYDLDDEEVDFDSSYEDYIGTRAAPVASPVCATSPLVAPVEGTVPLDATLNVQRQTCLLTVDLLLLIEAELVSASEAATHNFGDWKLVRNKKAKCKPSLSKTSSGSPHVDFCLAQDNPYMVHRERQPTPPLPVARHLSAPAPKVLAGHRTDKGKSVVSWTSGLRGYLPPPLLYVNSQLECQRTKLVSSKVTLMQQLQLNKWKVLSNAAVASTARIVVFWNPDMVHVDLFDFSAQGLHVLIYSLVHQFRFYASFVYGFNIVIARRTLWVDLRN</sequence>
<evidence type="ECO:0000256" key="1">
    <source>
        <dbReference type="SAM" id="Phobius"/>
    </source>
</evidence>